<feature type="domain" description="CtsR N-terminal HTH" evidence="8">
    <location>
        <begin position="3"/>
        <end position="74"/>
    </location>
</feature>
<sequence>MSKLSDIIEDFIKELMNANSNSVIEIQRNLLAQQFDCSPSQINYVLTTRFNNDKGYIIESRRGGGGYIRIFKVETSKYDDFDKILNETIGDNITINKAFDLIDRLNKKGIVTDKGKNIMKRTLSDRALGRITYEDRNKIRADLLKEMILATIEEE</sequence>
<evidence type="ECO:0000256" key="1">
    <source>
        <dbReference type="ARBA" id="ARBA00010189"/>
    </source>
</evidence>
<organism evidence="10 11">
    <name type="scientific">Sedimentibacter acidaminivorans</name>
    <dbReference type="NCBI Taxonomy" id="913099"/>
    <lineage>
        <taxon>Bacteria</taxon>
        <taxon>Bacillati</taxon>
        <taxon>Bacillota</taxon>
        <taxon>Tissierellia</taxon>
        <taxon>Sedimentibacter</taxon>
    </lineage>
</organism>
<evidence type="ECO:0000259" key="8">
    <source>
        <dbReference type="Pfam" id="PF05848"/>
    </source>
</evidence>
<dbReference type="InterPro" id="IPR041908">
    <property type="entry name" value="CtsR_C_sf"/>
</dbReference>
<gene>
    <name evidence="10" type="ORF">J2Z76_000513</name>
</gene>
<proteinExistence type="inferred from homology"/>
<dbReference type="Proteomes" id="UP001519342">
    <property type="component" value="Unassembled WGS sequence"/>
</dbReference>
<dbReference type="Gene3D" id="1.10.1200.150">
    <property type="entry name" value="Transcriptional regulator CtsR, C-terminal domain"/>
    <property type="match status" value="1"/>
</dbReference>
<accession>A0ABS4GB81</accession>
<dbReference type="EMBL" id="JAGGKS010000001">
    <property type="protein sequence ID" value="MBP1924660.1"/>
    <property type="molecule type" value="Genomic_DNA"/>
</dbReference>
<keyword evidence="3 7" id="KW-0678">Repressor</keyword>
<comment type="caution">
    <text evidence="10">The sequence shown here is derived from an EMBL/GenBank/DDBJ whole genome shotgun (WGS) entry which is preliminary data.</text>
</comment>
<evidence type="ECO:0000256" key="2">
    <source>
        <dbReference type="ARBA" id="ARBA00014129"/>
    </source>
</evidence>
<reference evidence="10 11" key="1">
    <citation type="submission" date="2021-03" db="EMBL/GenBank/DDBJ databases">
        <title>Genomic Encyclopedia of Type Strains, Phase IV (KMG-IV): sequencing the most valuable type-strain genomes for metagenomic binning, comparative biology and taxonomic classification.</title>
        <authorList>
            <person name="Goeker M."/>
        </authorList>
    </citation>
    <scope>NUCLEOTIDE SEQUENCE [LARGE SCALE GENOMIC DNA]</scope>
    <source>
        <strain evidence="10 11">DSM 24004</strain>
    </source>
</reference>
<evidence type="ECO:0000256" key="3">
    <source>
        <dbReference type="ARBA" id="ARBA00022491"/>
    </source>
</evidence>
<dbReference type="InterPro" id="IPR040465">
    <property type="entry name" value="CtsR_N"/>
</dbReference>
<dbReference type="InterPro" id="IPR041473">
    <property type="entry name" value="CtsR_C"/>
</dbReference>
<keyword evidence="11" id="KW-1185">Reference proteome</keyword>
<comment type="similarity">
    <text evidence="1 7">Belongs to the CtsR family.</text>
</comment>
<keyword evidence="4 7" id="KW-0805">Transcription regulation</keyword>
<dbReference type="RefSeq" id="WP_209510408.1">
    <property type="nucleotide sequence ID" value="NZ_JAGGKS010000001.1"/>
</dbReference>
<name>A0ABS4GB81_9FIRM</name>
<dbReference type="Gene3D" id="3.30.56.130">
    <property type="entry name" value="Transcriptional regulator CtsR, winged HTH domain"/>
    <property type="match status" value="1"/>
</dbReference>
<keyword evidence="5 7" id="KW-0238">DNA-binding</keyword>
<dbReference type="Pfam" id="PF05848">
    <property type="entry name" value="CtsR"/>
    <property type="match status" value="1"/>
</dbReference>
<feature type="domain" description="CtsR C-terminal dimerization" evidence="9">
    <location>
        <begin position="80"/>
        <end position="148"/>
    </location>
</feature>
<dbReference type="InterPro" id="IPR041902">
    <property type="entry name" value="CtsR_N_sf"/>
</dbReference>
<dbReference type="InterPro" id="IPR008463">
    <property type="entry name" value="CtsR"/>
</dbReference>
<protein>
    <recommendedName>
        <fullName evidence="2 7">Transcriptional regulator CtsR</fullName>
    </recommendedName>
</protein>
<evidence type="ECO:0000256" key="7">
    <source>
        <dbReference type="PIRNR" id="PIRNR010607"/>
    </source>
</evidence>
<evidence type="ECO:0000313" key="10">
    <source>
        <dbReference type="EMBL" id="MBP1924660.1"/>
    </source>
</evidence>
<evidence type="ECO:0000313" key="11">
    <source>
        <dbReference type="Proteomes" id="UP001519342"/>
    </source>
</evidence>
<evidence type="ECO:0000256" key="6">
    <source>
        <dbReference type="ARBA" id="ARBA00023163"/>
    </source>
</evidence>
<dbReference type="PIRSF" id="PIRSF010607">
    <property type="entry name" value="Txn_repr_CtsR"/>
    <property type="match status" value="1"/>
</dbReference>
<evidence type="ECO:0000259" key="9">
    <source>
        <dbReference type="Pfam" id="PF17727"/>
    </source>
</evidence>
<keyword evidence="6 7" id="KW-0804">Transcription</keyword>
<dbReference type="Pfam" id="PF17727">
    <property type="entry name" value="CtsR_C"/>
    <property type="match status" value="1"/>
</dbReference>
<evidence type="ECO:0000256" key="4">
    <source>
        <dbReference type="ARBA" id="ARBA00023015"/>
    </source>
</evidence>
<evidence type="ECO:0000256" key="5">
    <source>
        <dbReference type="ARBA" id="ARBA00023125"/>
    </source>
</evidence>